<organism evidence="4 5">
    <name type="scientific">Brevundimonas subvibrioides</name>
    <dbReference type="NCBI Taxonomy" id="74313"/>
    <lineage>
        <taxon>Bacteria</taxon>
        <taxon>Pseudomonadati</taxon>
        <taxon>Pseudomonadota</taxon>
        <taxon>Alphaproteobacteria</taxon>
        <taxon>Caulobacterales</taxon>
        <taxon>Caulobacteraceae</taxon>
        <taxon>Brevundimonas</taxon>
    </lineage>
</organism>
<dbReference type="InterPro" id="IPR011464">
    <property type="entry name" value="DUF1570"/>
</dbReference>
<evidence type="ECO:0000259" key="3">
    <source>
        <dbReference type="Pfam" id="PF07607"/>
    </source>
</evidence>
<evidence type="ECO:0000313" key="5">
    <source>
        <dbReference type="Proteomes" id="UP000216147"/>
    </source>
</evidence>
<protein>
    <recommendedName>
        <fullName evidence="3">DUF1570 domain-containing protein</fullName>
    </recommendedName>
</protein>
<feature type="chain" id="PRO_5012469118" description="DUF1570 domain-containing protein" evidence="2">
    <location>
        <begin position="27"/>
        <end position="510"/>
    </location>
</feature>
<feature type="signal peptide" evidence="2">
    <location>
        <begin position="1"/>
        <end position="26"/>
    </location>
</feature>
<dbReference type="Proteomes" id="UP000216147">
    <property type="component" value="Unassembled WGS sequence"/>
</dbReference>
<evidence type="ECO:0000256" key="2">
    <source>
        <dbReference type="SAM" id="SignalP"/>
    </source>
</evidence>
<dbReference type="EMBL" id="NCEQ01000006">
    <property type="protein sequence ID" value="OYX57357.1"/>
    <property type="molecule type" value="Genomic_DNA"/>
</dbReference>
<sequence>MRISVALQGLALALGLVLCAAAPARADFLRAETEHFVIQGEVSRGDITEYARKVERFHEMLEMFLPPENDDFAAPKLWIYLAANNATMRQIWPGVSENVAGFYSRNDGRIYAVVDLSNEDNDTTLFHEYAHHYMFQYHNKAYPGWFVEGFAEYFAPSDLRMGRIRYGLLRAGRLYALAPPNPWVPMETLLSERPDLSSAQQASAYYAQAWLLTHYMLGDPTRRTQFIRYLIAVQNGEESLSAFQTQTGQTPEQLQRQLRAYLGGTVPGFTLTQALPVAEVTVTALPPGTEDAIWLDLRSMRALGDDKDALLQRVHAMAARHPGERLPTVTLAKYLIKTDLPAEAITTLEPVIAADPADAEALWLMASAEMDVADETEDAAARTALMRQALRRLGAAYEADPFDFRIYMAMSRNRQGAPGYPSDNDLTIAESAYRLAPQLGSTAMRAAQVLMAKEKYLEAVQVLSPLANNPHDGGDLTSVRDLLAQARERAGLEPLSTEAPPAVEETEPAD</sequence>
<accession>A0A258HL64</accession>
<dbReference type="Pfam" id="PF07607">
    <property type="entry name" value="DUF1570"/>
    <property type="match status" value="1"/>
</dbReference>
<feature type="domain" description="DUF1570" evidence="3">
    <location>
        <begin position="124"/>
        <end position="230"/>
    </location>
</feature>
<gene>
    <name evidence="4" type="ORF">B7Y86_06530</name>
</gene>
<dbReference type="InterPro" id="IPR011990">
    <property type="entry name" value="TPR-like_helical_dom_sf"/>
</dbReference>
<name>A0A258HL64_9CAUL</name>
<proteinExistence type="predicted"/>
<dbReference type="AlphaFoldDB" id="A0A258HL64"/>
<dbReference type="SUPFAM" id="SSF48452">
    <property type="entry name" value="TPR-like"/>
    <property type="match status" value="1"/>
</dbReference>
<feature type="region of interest" description="Disordered" evidence="1">
    <location>
        <begin position="487"/>
        <end position="510"/>
    </location>
</feature>
<keyword evidence="2" id="KW-0732">Signal</keyword>
<evidence type="ECO:0000313" key="4">
    <source>
        <dbReference type="EMBL" id="OYX57357.1"/>
    </source>
</evidence>
<comment type="caution">
    <text evidence="4">The sequence shown here is derived from an EMBL/GenBank/DDBJ whole genome shotgun (WGS) entry which is preliminary data.</text>
</comment>
<dbReference type="Gene3D" id="1.25.40.10">
    <property type="entry name" value="Tetratricopeptide repeat domain"/>
    <property type="match status" value="1"/>
</dbReference>
<reference evidence="4 5" key="1">
    <citation type="submission" date="2017-03" db="EMBL/GenBank/DDBJ databases">
        <title>Lifting the veil on microbial sulfur biogeochemistry in mining wastewaters.</title>
        <authorList>
            <person name="Kantor R.S."/>
            <person name="Colenbrander Nelson T."/>
            <person name="Marshall S."/>
            <person name="Bennett D."/>
            <person name="Apte S."/>
            <person name="Camacho D."/>
            <person name="Thomas B.C."/>
            <person name="Warren L.A."/>
            <person name="Banfield J.F."/>
        </authorList>
    </citation>
    <scope>NUCLEOTIDE SEQUENCE [LARGE SCALE GENOMIC DNA]</scope>
    <source>
        <strain evidence="4">32-68-21</strain>
    </source>
</reference>
<evidence type="ECO:0000256" key="1">
    <source>
        <dbReference type="SAM" id="MobiDB-lite"/>
    </source>
</evidence>